<evidence type="ECO:0000313" key="9">
    <source>
        <dbReference type="EMBL" id="KAJ8924042.1"/>
    </source>
</evidence>
<dbReference type="InterPro" id="IPR050518">
    <property type="entry name" value="Rpo3/RPB3_RNA_Pol_subunit"/>
</dbReference>
<dbReference type="Pfam" id="PF01000">
    <property type="entry name" value="RNA_pol_A_bac"/>
    <property type="match status" value="1"/>
</dbReference>
<feature type="domain" description="DNA-directed RNA polymerase RpoA/D/Rpb3-type" evidence="7">
    <location>
        <begin position="52"/>
        <end position="333"/>
    </location>
</feature>
<dbReference type="PANTHER" id="PTHR11800">
    <property type="entry name" value="DNA-DIRECTED RNA POLYMERASE"/>
    <property type="match status" value="1"/>
</dbReference>
<dbReference type="InterPro" id="IPR001514">
    <property type="entry name" value="DNA-dir_RNA_pol_30-40kDasu_CS"/>
</dbReference>
<evidence type="ECO:0000256" key="6">
    <source>
        <dbReference type="ARBA" id="ARBA00025804"/>
    </source>
</evidence>
<dbReference type="CDD" id="cd07032">
    <property type="entry name" value="RNAP_I_II_AC40"/>
    <property type="match status" value="1"/>
</dbReference>
<keyword evidence="3" id="KW-0240">DNA-directed RNA polymerase</keyword>
<dbReference type="InterPro" id="IPR013584">
    <property type="entry name" value="RAP"/>
</dbReference>
<gene>
    <name evidence="9" type="ORF">NQ315_006819</name>
</gene>
<dbReference type="Gene3D" id="2.170.120.12">
    <property type="entry name" value="DNA-directed RNA polymerase, insert domain"/>
    <property type="match status" value="1"/>
</dbReference>
<dbReference type="InterPro" id="IPR036643">
    <property type="entry name" value="RNApol_insert_sf"/>
</dbReference>
<proteinExistence type="inferred from homology"/>
<keyword evidence="4" id="KW-0804">Transcription</keyword>
<evidence type="ECO:0000256" key="3">
    <source>
        <dbReference type="ARBA" id="ARBA00022478"/>
    </source>
</evidence>
<dbReference type="InterPro" id="IPR022842">
    <property type="entry name" value="RNAP_Rpo3/Rpb3/RPAC1"/>
</dbReference>
<dbReference type="Gene3D" id="3.30.1360.10">
    <property type="entry name" value="RNA polymerase, RBP11-like subunit"/>
    <property type="match status" value="1"/>
</dbReference>
<evidence type="ECO:0000256" key="2">
    <source>
        <dbReference type="ARBA" id="ARBA00022083"/>
    </source>
</evidence>
<reference evidence="9 10" key="1">
    <citation type="journal article" date="2023" name="Insect Mol. Biol.">
        <title>Genome sequencing provides insights into the evolution of gene families encoding plant cell wall-degrading enzymes in longhorned beetles.</title>
        <authorList>
            <person name="Shin N.R."/>
            <person name="Okamura Y."/>
            <person name="Kirsch R."/>
            <person name="Pauchet Y."/>
        </authorList>
    </citation>
    <scope>NUCLEOTIDE SEQUENCE [LARGE SCALE GENOMIC DNA]</scope>
    <source>
        <strain evidence="9">EAD_L_NR</strain>
    </source>
</reference>
<dbReference type="PROSITE" id="PS00446">
    <property type="entry name" value="RNA_POL_D_30KD"/>
    <property type="match status" value="1"/>
</dbReference>
<dbReference type="AlphaFoldDB" id="A0AAV8WCJ4"/>
<dbReference type="Proteomes" id="UP001159042">
    <property type="component" value="Unassembled WGS sequence"/>
</dbReference>
<dbReference type="Pfam" id="PF01193">
    <property type="entry name" value="RNA_pol_L"/>
    <property type="match status" value="1"/>
</dbReference>
<evidence type="ECO:0000256" key="5">
    <source>
        <dbReference type="ARBA" id="ARBA00023242"/>
    </source>
</evidence>
<comment type="subcellular location">
    <subcellularLocation>
        <location evidence="1">Nucleus</location>
    </subcellularLocation>
</comment>
<evidence type="ECO:0000256" key="4">
    <source>
        <dbReference type="ARBA" id="ARBA00023163"/>
    </source>
</evidence>
<dbReference type="FunFam" id="2.170.120.12:FF:000003">
    <property type="entry name" value="Dna-directed rna polymerases i and iii subunit"/>
    <property type="match status" value="1"/>
</dbReference>
<sequence>MEVNDEKPSVLLNEYNISQSHSNGPAAPSQPFNVRDFRKKFKIVIVRNENYEMEFDLIGIHPFLANTFRRLMLSDVPSMAIEKVYINNNTSIIQDEVLAHRLGLIPLKANPTLFEYKTDANAESSENDTLEYELKIKCSYNKESNKKDSSRAEDIYKNNNVYSKHIKWVPVGSQKERFRESEVGPIDADILIAKMRPGHELDLKLVAVKGCGRDHAKFSPVATAFYRLLPDIKIVREVEGEAAYRLQNCFSPGVIAVRQEKNGKKIAVVNSSRYDTCSRNIFHHEDLKDAVVMSKIQDHFIFSIESVGAMQPEVIFKEAVKILRSTISRPDMSQAIKIISNLAVPHYTKYGIIRHLCFNKELVKSTSLTPGPDFLLQNLKNASSPKTVLKLVNEHYNILNSKHIMQALRSLFDLQKDRSSEVSAKDIIRHPDFERICRKLKSQSGVIELNETIEALKIVSYVGVPSNSTIVQVLLQLIRQNINSLNLPHIMFLDFLLQHFKSSPLVDALKIALPIVFEIQLPIKMDREDASHLAEYLHFASKTRLGDATIDTIVKALYNLNEQFDAKTARSIIWSICDMEPNDVFEPLINKAVNDLIVNIDNVPYSDLETTLGKMVRMYSKRYPFYYNEVFADTCANYIIDHDLGFENATHLLRKLGRVTHINKYLLDYVSKKAQEDHSCVEYADAVMIYSIAISTSLCNYRPVHWENLKSLIIKKKSLASTDRRQIIWIRFAASLCLLDIYKIDVLTKALNPGYLDSLFKKGYMSDFENYFTIWYSIKLNRPELCDILPDKFNPEKVIHNMRDIPDFPLEASLQKGLGAEQYVTTNLVSKKGYIVDHAILFRKGGYPVAINNEEKPRFVEDIETNADNELLLIMALRPIHYTINTKVLKESMSLAIKILEMDGHSVLPINLEAWESLSEFEKIPYLMQQIRSKLDSDILISESEGVV</sequence>
<feature type="domain" description="RAP" evidence="8">
    <location>
        <begin position="874"/>
        <end position="930"/>
    </location>
</feature>
<dbReference type="InterPro" id="IPR033901">
    <property type="entry name" value="RNAPI/III_AC40"/>
</dbReference>
<dbReference type="GO" id="GO:0005736">
    <property type="term" value="C:RNA polymerase I complex"/>
    <property type="evidence" value="ECO:0007669"/>
    <property type="project" value="TreeGrafter"/>
</dbReference>
<dbReference type="GO" id="GO:0006351">
    <property type="term" value="P:DNA-templated transcription"/>
    <property type="evidence" value="ECO:0007669"/>
    <property type="project" value="InterPro"/>
</dbReference>
<evidence type="ECO:0000259" key="7">
    <source>
        <dbReference type="SMART" id="SM00662"/>
    </source>
</evidence>
<dbReference type="EMBL" id="JANEYG010000003">
    <property type="protein sequence ID" value="KAJ8924042.1"/>
    <property type="molecule type" value="Genomic_DNA"/>
</dbReference>
<dbReference type="InterPro" id="IPR011262">
    <property type="entry name" value="DNA-dir_RNA_pol_insert"/>
</dbReference>
<comment type="similarity">
    <text evidence="6">Belongs to the archaeal Rpo3/eukaryotic RPB3 RNA polymerase subunit family.</text>
</comment>
<dbReference type="PANTHER" id="PTHR11800:SF13">
    <property type="entry name" value="DNA-DIRECTED RNA POLYMERASES I AND III SUBUNIT RPAC1"/>
    <property type="match status" value="1"/>
</dbReference>
<evidence type="ECO:0000313" key="10">
    <source>
        <dbReference type="Proteomes" id="UP001159042"/>
    </source>
</evidence>
<dbReference type="GO" id="GO:0046983">
    <property type="term" value="F:protein dimerization activity"/>
    <property type="evidence" value="ECO:0007669"/>
    <property type="project" value="InterPro"/>
</dbReference>
<dbReference type="SMART" id="SM00662">
    <property type="entry name" value="RPOLD"/>
    <property type="match status" value="1"/>
</dbReference>
<evidence type="ECO:0000256" key="1">
    <source>
        <dbReference type="ARBA" id="ARBA00004123"/>
    </source>
</evidence>
<dbReference type="InterPro" id="IPR011263">
    <property type="entry name" value="DNA-dir_RNA_pol_RpoA/D/Rpb3"/>
</dbReference>
<dbReference type="GO" id="GO:0003677">
    <property type="term" value="F:DNA binding"/>
    <property type="evidence" value="ECO:0007669"/>
    <property type="project" value="InterPro"/>
</dbReference>
<keyword evidence="10" id="KW-1185">Reference proteome</keyword>
<dbReference type="NCBIfam" id="NF001988">
    <property type="entry name" value="PRK00783.1"/>
    <property type="match status" value="1"/>
</dbReference>
<protein>
    <recommendedName>
        <fullName evidence="2">DNA-directed RNA polymerases I and III subunit RPAC1</fullName>
    </recommendedName>
</protein>
<dbReference type="HAMAP" id="MF_00320">
    <property type="entry name" value="RNApol_arch_Rpo3"/>
    <property type="match status" value="1"/>
</dbReference>
<dbReference type="GO" id="GO:0005666">
    <property type="term" value="C:RNA polymerase III complex"/>
    <property type="evidence" value="ECO:0007669"/>
    <property type="project" value="TreeGrafter"/>
</dbReference>
<comment type="caution">
    <text evidence="9">The sequence shown here is derived from an EMBL/GenBank/DDBJ whole genome shotgun (WGS) entry which is preliminary data.</text>
</comment>
<name>A0AAV8WCJ4_9CUCU</name>
<dbReference type="SUPFAM" id="SSF55257">
    <property type="entry name" value="RBP11-like subunits of RNA polymerase"/>
    <property type="match status" value="1"/>
</dbReference>
<organism evidence="9 10">
    <name type="scientific">Exocentrus adspersus</name>
    <dbReference type="NCBI Taxonomy" id="1586481"/>
    <lineage>
        <taxon>Eukaryota</taxon>
        <taxon>Metazoa</taxon>
        <taxon>Ecdysozoa</taxon>
        <taxon>Arthropoda</taxon>
        <taxon>Hexapoda</taxon>
        <taxon>Insecta</taxon>
        <taxon>Pterygota</taxon>
        <taxon>Neoptera</taxon>
        <taxon>Endopterygota</taxon>
        <taxon>Coleoptera</taxon>
        <taxon>Polyphaga</taxon>
        <taxon>Cucujiformia</taxon>
        <taxon>Chrysomeloidea</taxon>
        <taxon>Cerambycidae</taxon>
        <taxon>Lamiinae</taxon>
        <taxon>Acanthocinini</taxon>
        <taxon>Exocentrus</taxon>
    </lineage>
</organism>
<dbReference type="InterPro" id="IPR036603">
    <property type="entry name" value="RBP11-like"/>
</dbReference>
<dbReference type="SUPFAM" id="SSF56553">
    <property type="entry name" value="Insert subdomain of RNA polymerase alpha subunit"/>
    <property type="match status" value="1"/>
</dbReference>
<keyword evidence="5" id="KW-0539">Nucleus</keyword>
<dbReference type="GO" id="GO:0003899">
    <property type="term" value="F:DNA-directed RNA polymerase activity"/>
    <property type="evidence" value="ECO:0007669"/>
    <property type="project" value="InterPro"/>
</dbReference>
<accession>A0AAV8WCJ4</accession>
<dbReference type="SMART" id="SM00952">
    <property type="entry name" value="RAP"/>
    <property type="match status" value="1"/>
</dbReference>
<evidence type="ECO:0000259" key="8">
    <source>
        <dbReference type="SMART" id="SM00952"/>
    </source>
</evidence>